<protein>
    <submittedName>
        <fullName evidence="16">Type II secretion system protein GspD</fullName>
    </submittedName>
</protein>
<evidence type="ECO:0000256" key="8">
    <source>
        <dbReference type="ARBA" id="ARBA00023136"/>
    </source>
</evidence>
<sequence length="817" mass="88056">MNLFKSILIWRFLPFLPLLSAAAEPSLSPNLSMPDPGFTARKPGRQLPKKKLVEKEDTSTSSLPQFKKTIQFIPKGPNYRVSFSLEEADLPELVRVISNLTGKKFIFGGKLRNIKATVYAPQKITVAEAYKTFLSILETNGLTVIPDVNDPNLLKIVESSNAASQPMPISLPSDVMIGGDQYITRLHRLSRTSAEEVAHLLGHFKSKDADITVYAPGNLLIITDLASNIQRMMKIIEEIDVGSAGDQVWIEPIHYGLASDVATRINEVFDLKAAGGAVSKSISNGTVSSVGAADIHIAKVVADVRTNSLLIVATERAYLQILEFLKRLDIPETEGGEIHVVPLQHADATDLVKTIQEIMSGTGESSGSSSSSSSSRGGNPITNVFERAVKVSADKATNSLIVTSSNHDYASLRLVIDRLDQRRKQVFIEAVIMDLAIERFDKLGFNYHFGDAVGKSNNANDNTLIAGGLNPVKTLGPLVSMLGGDLQGAALGVRGPQIPNTNGLIAPGISIPAFGAIITALATAGDSDTLSTPHILATDNVPAEISVGENVPLQQASGMSLPLPTAGGLNPATAGGLAAAGLAGLSSFGGFGFTPPRQDVGVKIKITPHLNESNEVRLELSEEISDAKAPEGTLQVVPLTKRTATTQLVVRDQETVVIAGLMRNRILKSRSKIPILGDIPLLGALFRNSENRTSKSNLVLVLTPYIIRDQNDLRTVFERKMQERQELLDHYFVFRGSDYQPPKDYSRTNGVVEEIRQSYMEIEEKRKLDELGKKPGKPKTHSPGQPLGVAPLSSPSEGSAPHLQKKNVGLSSEDKEN</sequence>
<evidence type="ECO:0000256" key="9">
    <source>
        <dbReference type="ARBA" id="ARBA00023237"/>
    </source>
</evidence>
<dbReference type="InterPro" id="IPR049371">
    <property type="entry name" value="GspD-like_N0"/>
</dbReference>
<evidence type="ECO:0000256" key="2">
    <source>
        <dbReference type="ARBA" id="ARBA00006980"/>
    </source>
</evidence>
<gene>
    <name evidence="16" type="ORF">BCY86_04445</name>
</gene>
<feature type="region of interest" description="Disordered" evidence="11">
    <location>
        <begin position="32"/>
        <end position="60"/>
    </location>
</feature>
<evidence type="ECO:0000256" key="3">
    <source>
        <dbReference type="ARBA" id="ARBA00022448"/>
    </source>
</evidence>
<accession>A0A1L6MWU9</accession>
<feature type="signal peptide" evidence="12">
    <location>
        <begin position="1"/>
        <end position="22"/>
    </location>
</feature>
<dbReference type="Proteomes" id="UP000185544">
    <property type="component" value="Chromosome"/>
</dbReference>
<comment type="similarity">
    <text evidence="2">Belongs to the bacterial secretin family. GSP D subfamily.</text>
</comment>
<evidence type="ECO:0000256" key="7">
    <source>
        <dbReference type="ARBA" id="ARBA00022927"/>
    </source>
</evidence>
<reference evidence="16 17" key="1">
    <citation type="submission" date="2016-08" db="EMBL/GenBank/DDBJ databases">
        <title>Identification and validation of antigenic proteins from Pajaroellobacter abortibovis using de-novo genome sequence assembly and reverse vaccinology.</title>
        <authorList>
            <person name="Welly B.T."/>
            <person name="Miller M.R."/>
            <person name="Stott J.L."/>
            <person name="Blanchard M.T."/>
            <person name="Islas-Trejo A.D."/>
            <person name="O'Rourke S.M."/>
            <person name="Young A.E."/>
            <person name="Medrano J.F."/>
            <person name="Van Eenennaam A.L."/>
        </authorList>
    </citation>
    <scope>NUCLEOTIDE SEQUENCE [LARGE SCALE GENOMIC DNA]</scope>
    <source>
        <strain evidence="16 17">BTF92-0548A/99-0131</strain>
    </source>
</reference>
<evidence type="ECO:0000256" key="5">
    <source>
        <dbReference type="ARBA" id="ARBA00022692"/>
    </source>
</evidence>
<dbReference type="OrthoDB" id="9775455at2"/>
<dbReference type="InterPro" id="IPR038591">
    <property type="entry name" value="NolW-like_sf"/>
</dbReference>
<evidence type="ECO:0000256" key="10">
    <source>
        <dbReference type="RuleBase" id="RU004004"/>
    </source>
</evidence>
<feature type="domain" description="NolW-like" evidence="14">
    <location>
        <begin position="339"/>
        <end position="425"/>
    </location>
</feature>
<evidence type="ECO:0000259" key="14">
    <source>
        <dbReference type="Pfam" id="PF03958"/>
    </source>
</evidence>
<dbReference type="RefSeq" id="WP_075276683.1">
    <property type="nucleotide sequence ID" value="NZ_CP016908.1"/>
</dbReference>
<dbReference type="Gene3D" id="3.30.1370.120">
    <property type="match status" value="3"/>
</dbReference>
<dbReference type="NCBIfam" id="TIGR02517">
    <property type="entry name" value="type_II_gspD"/>
    <property type="match status" value="1"/>
</dbReference>
<keyword evidence="17" id="KW-1185">Reference proteome</keyword>
<dbReference type="InterPro" id="IPR050810">
    <property type="entry name" value="Bact_Secretion_Sys_Channel"/>
</dbReference>
<evidence type="ECO:0000256" key="1">
    <source>
        <dbReference type="ARBA" id="ARBA00004442"/>
    </source>
</evidence>
<keyword evidence="9" id="KW-0998">Cell outer membrane</keyword>
<dbReference type="InterPro" id="IPR001775">
    <property type="entry name" value="GspD/PilQ"/>
</dbReference>
<keyword evidence="4" id="KW-1134">Transmembrane beta strand</keyword>
<keyword evidence="7" id="KW-0653">Protein transport</keyword>
<feature type="domain" description="NolW-like" evidence="14">
    <location>
        <begin position="252"/>
        <end position="332"/>
    </location>
</feature>
<feature type="chain" id="PRO_5012792482" evidence="12">
    <location>
        <begin position="23"/>
        <end position="817"/>
    </location>
</feature>
<dbReference type="PANTHER" id="PTHR30332:SF24">
    <property type="entry name" value="SECRETIN GSPD-RELATED"/>
    <property type="match status" value="1"/>
</dbReference>
<evidence type="ECO:0000313" key="17">
    <source>
        <dbReference type="Proteomes" id="UP000185544"/>
    </source>
</evidence>
<name>A0A1L6MWU9_9BACT</name>
<dbReference type="GO" id="GO:0015628">
    <property type="term" value="P:protein secretion by the type II secretion system"/>
    <property type="evidence" value="ECO:0007669"/>
    <property type="project" value="InterPro"/>
</dbReference>
<dbReference type="KEGG" id="pabo:BCY86_04445"/>
<evidence type="ECO:0000259" key="13">
    <source>
        <dbReference type="Pfam" id="PF00263"/>
    </source>
</evidence>
<evidence type="ECO:0000256" key="11">
    <source>
        <dbReference type="SAM" id="MobiDB-lite"/>
    </source>
</evidence>
<dbReference type="EMBL" id="CP016908">
    <property type="protein sequence ID" value="APS00017.1"/>
    <property type="molecule type" value="Genomic_DNA"/>
</dbReference>
<dbReference type="STRING" id="1882918.BCY86_04445"/>
<feature type="domain" description="Type II/III secretion system secretin-like" evidence="13">
    <location>
        <begin position="520"/>
        <end position="708"/>
    </location>
</feature>
<evidence type="ECO:0000259" key="15">
    <source>
        <dbReference type="Pfam" id="PF21305"/>
    </source>
</evidence>
<keyword evidence="3 10" id="KW-0813">Transport</keyword>
<keyword evidence="5" id="KW-0812">Transmembrane</keyword>
<dbReference type="Pfam" id="PF21305">
    <property type="entry name" value="type_II_gspD_N0"/>
    <property type="match status" value="1"/>
</dbReference>
<dbReference type="Pfam" id="PF00263">
    <property type="entry name" value="Secretin"/>
    <property type="match status" value="1"/>
</dbReference>
<keyword evidence="6 12" id="KW-0732">Signal</keyword>
<comment type="subcellular location">
    <subcellularLocation>
        <location evidence="1 10">Cell outer membrane</location>
    </subcellularLocation>
</comment>
<evidence type="ECO:0000256" key="12">
    <source>
        <dbReference type="SAM" id="SignalP"/>
    </source>
</evidence>
<proteinExistence type="inferred from homology"/>
<dbReference type="AlphaFoldDB" id="A0A1L6MWU9"/>
<dbReference type="PANTHER" id="PTHR30332">
    <property type="entry name" value="PROBABLE GENERAL SECRETION PATHWAY PROTEIN D"/>
    <property type="match status" value="1"/>
</dbReference>
<dbReference type="Pfam" id="PF03958">
    <property type="entry name" value="Secretin_N"/>
    <property type="match status" value="3"/>
</dbReference>
<dbReference type="InterPro" id="IPR013356">
    <property type="entry name" value="T2SS_GspD"/>
</dbReference>
<evidence type="ECO:0000313" key="16">
    <source>
        <dbReference type="EMBL" id="APS00017.1"/>
    </source>
</evidence>
<keyword evidence="8" id="KW-0472">Membrane</keyword>
<dbReference type="InterPro" id="IPR004846">
    <property type="entry name" value="T2SS/T3SS_dom"/>
</dbReference>
<evidence type="ECO:0000256" key="6">
    <source>
        <dbReference type="ARBA" id="ARBA00022729"/>
    </source>
</evidence>
<dbReference type="InterPro" id="IPR005644">
    <property type="entry name" value="NolW-like"/>
</dbReference>
<dbReference type="GO" id="GO:0015627">
    <property type="term" value="C:type II protein secretion system complex"/>
    <property type="evidence" value="ECO:0007669"/>
    <property type="project" value="InterPro"/>
</dbReference>
<dbReference type="PRINTS" id="PR00811">
    <property type="entry name" value="BCTERIALGSPD"/>
</dbReference>
<feature type="region of interest" description="Disordered" evidence="11">
    <location>
        <begin position="766"/>
        <end position="817"/>
    </location>
</feature>
<feature type="domain" description="GspD-like N0" evidence="15">
    <location>
        <begin position="85"/>
        <end position="147"/>
    </location>
</feature>
<dbReference type="GO" id="GO:0009279">
    <property type="term" value="C:cell outer membrane"/>
    <property type="evidence" value="ECO:0007669"/>
    <property type="project" value="UniProtKB-SubCell"/>
</dbReference>
<evidence type="ECO:0000256" key="4">
    <source>
        <dbReference type="ARBA" id="ARBA00022452"/>
    </source>
</evidence>
<feature type="domain" description="NolW-like" evidence="14">
    <location>
        <begin position="184"/>
        <end position="243"/>
    </location>
</feature>
<organism evidence="16 17">
    <name type="scientific">Pajaroellobacter abortibovis</name>
    <dbReference type="NCBI Taxonomy" id="1882918"/>
    <lineage>
        <taxon>Bacteria</taxon>
        <taxon>Pseudomonadati</taxon>
        <taxon>Myxococcota</taxon>
        <taxon>Polyangia</taxon>
        <taxon>Polyangiales</taxon>
        <taxon>Polyangiaceae</taxon>
    </lineage>
</organism>